<dbReference type="RefSeq" id="WP_367886022.1">
    <property type="nucleotide sequence ID" value="NZ_CP130612.1"/>
</dbReference>
<organism evidence="3">
    <name type="scientific">Pseudogemmatithrix spongiicola</name>
    <dbReference type="NCBI Taxonomy" id="3062599"/>
    <lineage>
        <taxon>Bacteria</taxon>
        <taxon>Pseudomonadati</taxon>
        <taxon>Gemmatimonadota</taxon>
        <taxon>Gemmatimonadia</taxon>
        <taxon>Gemmatimonadales</taxon>
        <taxon>Gemmatimonadaceae</taxon>
        <taxon>Pseudogemmatithrix</taxon>
    </lineage>
</organism>
<accession>A0AA49JWG5</accession>
<feature type="region of interest" description="Disordered" evidence="1">
    <location>
        <begin position="101"/>
        <end position="134"/>
    </location>
</feature>
<evidence type="ECO:0000256" key="1">
    <source>
        <dbReference type="SAM" id="MobiDB-lite"/>
    </source>
</evidence>
<protein>
    <submittedName>
        <fullName evidence="3">Uncharacterized protein</fullName>
    </submittedName>
</protein>
<feature type="signal peptide" evidence="2">
    <location>
        <begin position="1"/>
        <end position="28"/>
    </location>
</feature>
<dbReference type="EMBL" id="CP130612">
    <property type="protein sequence ID" value="WKW13160.1"/>
    <property type="molecule type" value="Genomic_DNA"/>
</dbReference>
<feature type="region of interest" description="Disordered" evidence="1">
    <location>
        <begin position="30"/>
        <end position="54"/>
    </location>
</feature>
<proteinExistence type="predicted"/>
<reference evidence="3" key="1">
    <citation type="submission" date="2023-07" db="EMBL/GenBank/DDBJ databases">
        <authorList>
            <person name="Haufschild T."/>
            <person name="Kallscheuer N."/>
            <person name="Hammer J."/>
            <person name="Kohn T."/>
            <person name="Kabuu M."/>
            <person name="Jogler M."/>
            <person name="Wohfarth N."/>
            <person name="Heuer A."/>
            <person name="Rohde M."/>
            <person name="van Teeseling M.C.F."/>
            <person name="Jogler C."/>
        </authorList>
    </citation>
    <scope>NUCLEOTIDE SEQUENCE</scope>
    <source>
        <strain evidence="3">Strain 138</strain>
        <strain evidence="4">Strain 318</strain>
    </source>
</reference>
<gene>
    <name evidence="3" type="ORF">Strain138_002475</name>
    <name evidence="4" type="ORF">Strain318_002475</name>
</gene>
<keyword evidence="2" id="KW-0732">Signal</keyword>
<feature type="chain" id="PRO_5041403772" evidence="2">
    <location>
        <begin position="29"/>
        <end position="134"/>
    </location>
</feature>
<evidence type="ECO:0000256" key="2">
    <source>
        <dbReference type="SAM" id="SignalP"/>
    </source>
</evidence>
<dbReference type="AlphaFoldDB" id="A0AA49JWG5"/>
<evidence type="ECO:0000313" key="5">
    <source>
        <dbReference type="Proteomes" id="UP001229955"/>
    </source>
</evidence>
<sequence>MHPHGLTRSLLFGAALLMGVGQSVSAVAHGTAHAHEATHESVAVHGHDHDHEAADVSDALAVSPDAHQHEHPHAVVSAGLKSRTDWTPIDLAVAAEVGLLPPRGDVLPPREAFASDPPAARRHSSVSPRAPPAR</sequence>
<dbReference type="KEGG" id="pspc:Strain318_002475"/>
<evidence type="ECO:0000313" key="3">
    <source>
        <dbReference type="EMBL" id="WKW13160.1"/>
    </source>
</evidence>
<accession>A0AA49K286</accession>
<name>A0AA49JWG5_9BACT</name>
<dbReference type="Proteomes" id="UP001229955">
    <property type="component" value="Chromosome"/>
</dbReference>
<keyword evidence="5" id="KW-1185">Reference proteome</keyword>
<feature type="compositionally biased region" description="Basic and acidic residues" evidence="1">
    <location>
        <begin position="45"/>
        <end position="54"/>
    </location>
</feature>
<dbReference type="EMBL" id="CP130613">
    <property type="protein sequence ID" value="WKW16067.1"/>
    <property type="molecule type" value="Genomic_DNA"/>
</dbReference>
<evidence type="ECO:0000313" key="4">
    <source>
        <dbReference type="EMBL" id="WKW16067.1"/>
    </source>
</evidence>